<organism evidence="1 2">
    <name type="scientific">Candidatus Magasanikbacteria bacterium RIFCSPHIGHO2_02_FULL_51_14</name>
    <dbReference type="NCBI Taxonomy" id="1798683"/>
    <lineage>
        <taxon>Bacteria</taxon>
        <taxon>Candidatus Magasanikiibacteriota</taxon>
    </lineage>
</organism>
<dbReference type="STRING" id="1798683.A3C90_01145"/>
<evidence type="ECO:0000313" key="1">
    <source>
        <dbReference type="EMBL" id="OGH73756.1"/>
    </source>
</evidence>
<proteinExistence type="predicted"/>
<dbReference type="PANTHER" id="PTHR38664:SF1">
    <property type="entry name" value="SLR0058 PROTEIN"/>
    <property type="match status" value="1"/>
</dbReference>
<dbReference type="AlphaFoldDB" id="A0A1F6MQ27"/>
<sequence>MAKKEKPAKPVKIEDALLVGLGAAGVARERATDFFEYLIKEGKLAVKDKQKLRKKLTTKGEKELHMMTKVYESAVKSVLHTLNIPTRSEFEALKRRVGPKRKSKKSR</sequence>
<evidence type="ECO:0000313" key="2">
    <source>
        <dbReference type="Proteomes" id="UP000177457"/>
    </source>
</evidence>
<dbReference type="EMBL" id="MFQE01000018">
    <property type="protein sequence ID" value="OGH73756.1"/>
    <property type="molecule type" value="Genomic_DNA"/>
</dbReference>
<reference evidence="1 2" key="1">
    <citation type="journal article" date="2016" name="Nat. Commun.">
        <title>Thousands of microbial genomes shed light on interconnected biogeochemical processes in an aquifer system.</title>
        <authorList>
            <person name="Anantharaman K."/>
            <person name="Brown C.T."/>
            <person name="Hug L.A."/>
            <person name="Sharon I."/>
            <person name="Castelle C.J."/>
            <person name="Probst A.J."/>
            <person name="Thomas B.C."/>
            <person name="Singh A."/>
            <person name="Wilkins M.J."/>
            <person name="Karaoz U."/>
            <person name="Brodie E.L."/>
            <person name="Williams K.H."/>
            <person name="Hubbard S.S."/>
            <person name="Banfield J.F."/>
        </authorList>
    </citation>
    <scope>NUCLEOTIDE SEQUENCE [LARGE SCALE GENOMIC DNA]</scope>
</reference>
<protein>
    <submittedName>
        <fullName evidence="1">Uncharacterized protein</fullName>
    </submittedName>
</protein>
<dbReference type="PANTHER" id="PTHR38664">
    <property type="entry name" value="SLR0058 PROTEIN"/>
    <property type="match status" value="1"/>
</dbReference>
<dbReference type="InterPro" id="IPR008769">
    <property type="entry name" value="PhaF_PhaI"/>
</dbReference>
<comment type="caution">
    <text evidence="1">The sequence shown here is derived from an EMBL/GenBank/DDBJ whole genome shotgun (WGS) entry which is preliminary data.</text>
</comment>
<gene>
    <name evidence="1" type="ORF">A3C90_01145</name>
</gene>
<name>A0A1F6MQ27_9BACT</name>
<dbReference type="Proteomes" id="UP000177457">
    <property type="component" value="Unassembled WGS sequence"/>
</dbReference>
<accession>A0A1F6MQ27</accession>
<dbReference type="Pfam" id="PF05597">
    <property type="entry name" value="Phasin"/>
    <property type="match status" value="1"/>
</dbReference>